<accession>A0ABV4B4K9</accession>
<dbReference type="InterPro" id="IPR023347">
    <property type="entry name" value="Lysozyme_dom_sf"/>
</dbReference>
<comment type="caution">
    <text evidence="7">The sequence shown here is derived from an EMBL/GenBank/DDBJ whole genome shotgun (WGS) entry which is preliminary data.</text>
</comment>
<dbReference type="InterPro" id="IPR002196">
    <property type="entry name" value="Glyco_hydro_24"/>
</dbReference>
<evidence type="ECO:0000313" key="7">
    <source>
        <dbReference type="EMBL" id="MEY2252458.1"/>
    </source>
</evidence>
<name>A0ABV4B4K9_9BURK</name>
<dbReference type="Pfam" id="PF00959">
    <property type="entry name" value="Phage_lysozyme"/>
    <property type="match status" value="1"/>
</dbReference>
<gene>
    <name evidence="7" type="ORF">AB7A72_15680</name>
</gene>
<evidence type="ECO:0000256" key="1">
    <source>
        <dbReference type="ARBA" id="ARBA00000632"/>
    </source>
</evidence>
<dbReference type="EMBL" id="JBGBDC010000006">
    <property type="protein sequence ID" value="MEY2252458.1"/>
    <property type="molecule type" value="Genomic_DNA"/>
</dbReference>
<evidence type="ECO:0000256" key="6">
    <source>
        <dbReference type="RuleBase" id="RU003788"/>
    </source>
</evidence>
<evidence type="ECO:0000256" key="2">
    <source>
        <dbReference type="ARBA" id="ARBA00022529"/>
    </source>
</evidence>
<comment type="catalytic activity">
    <reaction evidence="1 6">
        <text>Hydrolysis of (1-&gt;4)-beta-linkages between N-acetylmuramic acid and N-acetyl-D-glucosamine residues in a peptidoglycan and between N-acetyl-D-glucosamine residues in chitodextrins.</text>
        <dbReference type="EC" id="3.2.1.17"/>
    </reaction>
</comment>
<dbReference type="HAMAP" id="MF_04110">
    <property type="entry name" value="ENDOLYSIN_T4"/>
    <property type="match status" value="1"/>
</dbReference>
<protein>
    <recommendedName>
        <fullName evidence="6">Lysozyme</fullName>
        <ecNumber evidence="6">3.2.1.17</ecNumber>
    </recommendedName>
</protein>
<dbReference type="PANTHER" id="PTHR38107:SF3">
    <property type="entry name" value="LYSOZYME RRRD-RELATED"/>
    <property type="match status" value="1"/>
</dbReference>
<dbReference type="InterPro" id="IPR023346">
    <property type="entry name" value="Lysozyme-like_dom_sf"/>
</dbReference>
<dbReference type="CDD" id="cd16900">
    <property type="entry name" value="endolysin_R21-like"/>
    <property type="match status" value="1"/>
</dbReference>
<keyword evidence="3 6" id="KW-0081">Bacteriolytic enzyme</keyword>
<evidence type="ECO:0000313" key="8">
    <source>
        <dbReference type="Proteomes" id="UP001562178"/>
    </source>
</evidence>
<dbReference type="RefSeq" id="WP_369460489.1">
    <property type="nucleotide sequence ID" value="NZ_JBGBDC010000006.1"/>
</dbReference>
<sequence length="183" mass="19784">MTRPLPYVPKTTIVARGATAVAGGVAAILLTTLPVDEGRVLPAYLDPVAIPTICEGWTRGVKLGDVATHAECDALTLQGIQEAWQLFERWVPAEVRNGMPDTSVAAFLSFIYNTGPGAPDVKDGFVYLKNGNHSTMLRLLRGGDVEAACRQLPAWASAKGRKLRGLALRRDREMAMCLKDLKP</sequence>
<keyword evidence="5 6" id="KW-0326">Glycosidase</keyword>
<dbReference type="Gene3D" id="1.10.530.40">
    <property type="match status" value="1"/>
</dbReference>
<evidence type="ECO:0000256" key="4">
    <source>
        <dbReference type="ARBA" id="ARBA00022801"/>
    </source>
</evidence>
<reference evidence="7 8" key="1">
    <citation type="journal article" date="2016" name="Int. J. Syst. Evol. Microbiol.">
        <title>Description of Comamonas sediminis sp. nov., isolated from lagoon sediments.</title>
        <authorList>
            <person name="Subhash Y."/>
            <person name="Bang J.J."/>
            <person name="You T.H."/>
            <person name="Lee S.S."/>
        </authorList>
    </citation>
    <scope>NUCLEOTIDE SEQUENCE [LARGE SCALE GENOMIC DNA]</scope>
    <source>
        <strain evidence="7 8">JCM 31169</strain>
    </source>
</reference>
<dbReference type="PANTHER" id="PTHR38107">
    <property type="match status" value="1"/>
</dbReference>
<evidence type="ECO:0000256" key="3">
    <source>
        <dbReference type="ARBA" id="ARBA00022638"/>
    </source>
</evidence>
<dbReference type="Proteomes" id="UP001562178">
    <property type="component" value="Unassembled WGS sequence"/>
</dbReference>
<dbReference type="SUPFAM" id="SSF53955">
    <property type="entry name" value="Lysozyme-like"/>
    <property type="match status" value="1"/>
</dbReference>
<evidence type="ECO:0000256" key="5">
    <source>
        <dbReference type="ARBA" id="ARBA00023295"/>
    </source>
</evidence>
<keyword evidence="2 6" id="KW-0929">Antimicrobial</keyword>
<keyword evidence="4 6" id="KW-0378">Hydrolase</keyword>
<dbReference type="EC" id="3.2.1.17" evidence="6"/>
<dbReference type="InterPro" id="IPR034690">
    <property type="entry name" value="Endolysin_T4_type"/>
</dbReference>
<dbReference type="InterPro" id="IPR051018">
    <property type="entry name" value="Bacteriophage_GH24"/>
</dbReference>
<organism evidence="7 8">
    <name type="scientific">Comamonas sediminis</name>
    <dbReference type="NCBI Taxonomy" id="1783360"/>
    <lineage>
        <taxon>Bacteria</taxon>
        <taxon>Pseudomonadati</taxon>
        <taxon>Pseudomonadota</taxon>
        <taxon>Betaproteobacteria</taxon>
        <taxon>Burkholderiales</taxon>
        <taxon>Comamonadaceae</taxon>
        <taxon>Comamonas</taxon>
    </lineage>
</organism>
<proteinExistence type="inferred from homology"/>
<comment type="similarity">
    <text evidence="6">Belongs to the glycosyl hydrolase 24 family.</text>
</comment>
<keyword evidence="8" id="KW-1185">Reference proteome</keyword>